<sequence length="148" mass="16927">MTLYQQGDPFYQPLIQSTRMSEWHPDLAGQREQILCKYPHRANAAYLFTRVVDEHLRTYRTSIVKPDEIFDIVIQKDGWTSYKAILICGDPTKRTLAASGKSQWTTSGALEALLKLLSKAIAKEGRALRFDERDLQRTSDGVMNGYLM</sequence>
<dbReference type="OrthoDB" id="3650444at2759"/>
<gene>
    <name evidence="1" type="ORF">AC578_4939</name>
</gene>
<reference evidence="1 2" key="1">
    <citation type="submission" date="2015-07" db="EMBL/GenBank/DDBJ databases">
        <title>Comparative genomics of the Sigatoka disease complex on banana suggests a link between parallel evolutionary changes in Pseudocercospora fijiensis and Pseudocercospora eumusae and increased virulence on the banana host.</title>
        <authorList>
            <person name="Chang T.-C."/>
            <person name="Salvucci A."/>
            <person name="Crous P.W."/>
            <person name="Stergiopoulos I."/>
        </authorList>
    </citation>
    <scope>NUCLEOTIDE SEQUENCE [LARGE SCALE GENOMIC DNA]</scope>
    <source>
        <strain evidence="1 2">CBS 114824</strain>
    </source>
</reference>
<dbReference type="EMBL" id="LFZN01000024">
    <property type="protein sequence ID" value="KXT04087.1"/>
    <property type="molecule type" value="Genomic_DNA"/>
</dbReference>
<dbReference type="Proteomes" id="UP000070133">
    <property type="component" value="Unassembled WGS sequence"/>
</dbReference>
<name>A0A139HNU5_9PEZI</name>
<evidence type="ECO:0000313" key="1">
    <source>
        <dbReference type="EMBL" id="KXT04087.1"/>
    </source>
</evidence>
<protein>
    <submittedName>
        <fullName evidence="1">Uncharacterized protein</fullName>
    </submittedName>
</protein>
<dbReference type="AlphaFoldDB" id="A0A139HNU5"/>
<evidence type="ECO:0000313" key="2">
    <source>
        <dbReference type="Proteomes" id="UP000070133"/>
    </source>
</evidence>
<organism evidence="1 2">
    <name type="scientific">Pseudocercospora eumusae</name>
    <dbReference type="NCBI Taxonomy" id="321146"/>
    <lineage>
        <taxon>Eukaryota</taxon>
        <taxon>Fungi</taxon>
        <taxon>Dikarya</taxon>
        <taxon>Ascomycota</taxon>
        <taxon>Pezizomycotina</taxon>
        <taxon>Dothideomycetes</taxon>
        <taxon>Dothideomycetidae</taxon>
        <taxon>Mycosphaerellales</taxon>
        <taxon>Mycosphaerellaceae</taxon>
        <taxon>Pseudocercospora</taxon>
    </lineage>
</organism>
<proteinExistence type="predicted"/>
<comment type="caution">
    <text evidence="1">The sequence shown here is derived from an EMBL/GenBank/DDBJ whole genome shotgun (WGS) entry which is preliminary data.</text>
</comment>
<accession>A0A139HNU5</accession>
<keyword evidence="2" id="KW-1185">Reference proteome</keyword>